<dbReference type="InterPro" id="IPR011006">
    <property type="entry name" value="CheY-like_superfamily"/>
</dbReference>
<dbReference type="GO" id="GO:0000155">
    <property type="term" value="F:phosphorelay sensor kinase activity"/>
    <property type="evidence" value="ECO:0007669"/>
    <property type="project" value="InterPro"/>
</dbReference>
<keyword evidence="12" id="KW-0175">Coiled coil</keyword>
<feature type="domain" description="Response regulatory" evidence="16">
    <location>
        <begin position="884"/>
        <end position="1000"/>
    </location>
</feature>
<evidence type="ECO:0000256" key="12">
    <source>
        <dbReference type="SAM" id="Coils"/>
    </source>
</evidence>
<evidence type="ECO:0000256" key="4">
    <source>
        <dbReference type="ARBA" id="ARBA00022679"/>
    </source>
</evidence>
<dbReference type="RefSeq" id="WP_106758752.1">
    <property type="nucleotide sequence ID" value="NZ_PXWF02000256.1"/>
</dbReference>
<dbReference type="CDD" id="cd16922">
    <property type="entry name" value="HATPase_EvgS-ArcB-TorS-like"/>
    <property type="match status" value="1"/>
</dbReference>
<evidence type="ECO:0000256" key="7">
    <source>
        <dbReference type="ARBA" id="ARBA00023012"/>
    </source>
</evidence>
<comment type="caution">
    <text evidence="17">The sequence shown here is derived from an EMBL/GenBank/DDBJ whole genome shotgun (WGS) entry which is preliminary data.</text>
</comment>
<dbReference type="Pfam" id="PF05227">
    <property type="entry name" value="CHASE3"/>
    <property type="match status" value="1"/>
</dbReference>
<dbReference type="SUPFAM" id="SSF52172">
    <property type="entry name" value="CheY-like"/>
    <property type="match status" value="3"/>
</dbReference>
<evidence type="ECO:0000256" key="13">
    <source>
        <dbReference type="SAM" id="MobiDB-lite"/>
    </source>
</evidence>
<accession>A0A2U2HHM4</accession>
<feature type="domain" description="Response regulatory" evidence="16">
    <location>
        <begin position="1030"/>
        <end position="1147"/>
    </location>
</feature>
<dbReference type="SUPFAM" id="SSF47384">
    <property type="entry name" value="Homodimeric domain of signal transducing histidine kinase"/>
    <property type="match status" value="1"/>
</dbReference>
<keyword evidence="7" id="KW-0902">Two-component regulatory system</keyword>
<protein>
    <recommendedName>
        <fullName evidence="10">Virulence sensor protein BvgS</fullName>
        <ecNumber evidence="2">2.7.13.3</ecNumber>
    </recommendedName>
</protein>
<comment type="catalytic activity">
    <reaction evidence="1">
        <text>ATP + protein L-histidine = ADP + protein N-phospho-L-histidine.</text>
        <dbReference type="EC" id="2.7.13.3"/>
    </reaction>
</comment>
<dbReference type="InterPro" id="IPR036890">
    <property type="entry name" value="HATPase_C_sf"/>
</dbReference>
<name>A0A2U2HHM4_9BURK</name>
<dbReference type="Pfam" id="PF00512">
    <property type="entry name" value="HisKA"/>
    <property type="match status" value="1"/>
</dbReference>
<evidence type="ECO:0000256" key="1">
    <source>
        <dbReference type="ARBA" id="ARBA00000085"/>
    </source>
</evidence>
<dbReference type="Gene3D" id="3.40.50.2300">
    <property type="match status" value="3"/>
</dbReference>
<feature type="domain" description="Histidine kinase" evidence="15">
    <location>
        <begin position="493"/>
        <end position="712"/>
    </location>
</feature>
<keyword evidence="6 17" id="KW-0418">Kinase</keyword>
<feature type="modified residue" description="4-aspartylphosphate" evidence="11">
    <location>
        <position position="1080"/>
    </location>
</feature>
<dbReference type="InterPro" id="IPR007891">
    <property type="entry name" value="CHASE3"/>
</dbReference>
<dbReference type="PROSITE" id="PS50110">
    <property type="entry name" value="RESPONSE_REGULATORY"/>
    <property type="match status" value="3"/>
</dbReference>
<dbReference type="PANTHER" id="PTHR45339">
    <property type="entry name" value="HYBRID SIGNAL TRANSDUCTION HISTIDINE KINASE J"/>
    <property type="match status" value="1"/>
</dbReference>
<dbReference type="PRINTS" id="PR00344">
    <property type="entry name" value="BCTRLSENSOR"/>
</dbReference>
<dbReference type="Pfam" id="PF02518">
    <property type="entry name" value="HATPase_c"/>
    <property type="match status" value="1"/>
</dbReference>
<evidence type="ECO:0000313" key="17">
    <source>
        <dbReference type="EMBL" id="PWF45389.1"/>
    </source>
</evidence>
<evidence type="ECO:0000256" key="11">
    <source>
        <dbReference type="PROSITE-ProRule" id="PRU00169"/>
    </source>
</evidence>
<dbReference type="EMBL" id="PXWF02000256">
    <property type="protein sequence ID" value="PWF45389.1"/>
    <property type="molecule type" value="Genomic_DNA"/>
</dbReference>
<dbReference type="CDD" id="cd00082">
    <property type="entry name" value="HisKA"/>
    <property type="match status" value="1"/>
</dbReference>
<dbReference type="InterPro" id="IPR003018">
    <property type="entry name" value="GAF"/>
</dbReference>
<dbReference type="CDD" id="cd17546">
    <property type="entry name" value="REC_hyHK_CKI1_RcsC-like"/>
    <property type="match status" value="1"/>
</dbReference>
<keyword evidence="18" id="KW-1185">Reference proteome</keyword>
<evidence type="ECO:0000256" key="14">
    <source>
        <dbReference type="SAM" id="Phobius"/>
    </source>
</evidence>
<dbReference type="CDD" id="cd00156">
    <property type="entry name" value="REC"/>
    <property type="match status" value="1"/>
</dbReference>
<dbReference type="OrthoDB" id="9796305at2"/>
<dbReference type="Gene3D" id="1.10.287.130">
    <property type="match status" value="1"/>
</dbReference>
<evidence type="ECO:0000259" key="16">
    <source>
        <dbReference type="PROSITE" id="PS50110"/>
    </source>
</evidence>
<dbReference type="PROSITE" id="PS50109">
    <property type="entry name" value="HIS_KIN"/>
    <property type="match status" value="1"/>
</dbReference>
<evidence type="ECO:0000256" key="5">
    <source>
        <dbReference type="ARBA" id="ARBA00022729"/>
    </source>
</evidence>
<feature type="domain" description="Response regulatory" evidence="16">
    <location>
        <begin position="762"/>
        <end position="875"/>
    </location>
</feature>
<evidence type="ECO:0000256" key="9">
    <source>
        <dbReference type="ARBA" id="ARBA00058004"/>
    </source>
</evidence>
<feature type="modified residue" description="4-aspartylphosphate" evidence="11">
    <location>
        <position position="811"/>
    </location>
</feature>
<dbReference type="InterPro" id="IPR036097">
    <property type="entry name" value="HisK_dim/P_sf"/>
</dbReference>
<keyword evidence="5" id="KW-0732">Signal</keyword>
<feature type="transmembrane region" description="Helical" evidence="14">
    <location>
        <begin position="183"/>
        <end position="205"/>
    </location>
</feature>
<dbReference type="SUPFAM" id="SSF55874">
    <property type="entry name" value="ATPase domain of HSP90 chaperone/DNA topoisomerase II/histidine kinase"/>
    <property type="match status" value="1"/>
</dbReference>
<keyword evidence="14" id="KW-0472">Membrane</keyword>
<dbReference type="Pfam" id="PF13185">
    <property type="entry name" value="GAF_2"/>
    <property type="match status" value="1"/>
</dbReference>
<evidence type="ECO:0000256" key="6">
    <source>
        <dbReference type="ARBA" id="ARBA00022777"/>
    </source>
</evidence>
<keyword evidence="14" id="KW-1133">Transmembrane helix</keyword>
<keyword evidence="8" id="KW-0843">Virulence</keyword>
<dbReference type="Gene3D" id="3.30.450.40">
    <property type="match status" value="1"/>
</dbReference>
<evidence type="ECO:0000256" key="8">
    <source>
        <dbReference type="ARBA" id="ARBA00023026"/>
    </source>
</evidence>
<organism evidence="17 18">
    <name type="scientific">Massilia glaciei</name>
    <dbReference type="NCBI Taxonomy" id="1524097"/>
    <lineage>
        <taxon>Bacteria</taxon>
        <taxon>Pseudomonadati</taxon>
        <taxon>Pseudomonadota</taxon>
        <taxon>Betaproteobacteria</taxon>
        <taxon>Burkholderiales</taxon>
        <taxon>Oxalobacteraceae</taxon>
        <taxon>Telluria group</taxon>
        <taxon>Massilia</taxon>
    </lineage>
</organism>
<dbReference type="InterPro" id="IPR004358">
    <property type="entry name" value="Sig_transdc_His_kin-like_C"/>
</dbReference>
<dbReference type="SMART" id="SM00388">
    <property type="entry name" value="HisKA"/>
    <property type="match status" value="1"/>
</dbReference>
<dbReference type="SMART" id="SM00448">
    <property type="entry name" value="REC"/>
    <property type="match status" value="3"/>
</dbReference>
<dbReference type="SMART" id="SM00387">
    <property type="entry name" value="HATPase_c"/>
    <property type="match status" value="1"/>
</dbReference>
<dbReference type="FunFam" id="3.30.565.10:FF:000010">
    <property type="entry name" value="Sensor histidine kinase RcsC"/>
    <property type="match status" value="1"/>
</dbReference>
<dbReference type="CDD" id="cd19410">
    <property type="entry name" value="HK9-like_sensor"/>
    <property type="match status" value="1"/>
</dbReference>
<dbReference type="SMART" id="SM00065">
    <property type="entry name" value="GAF"/>
    <property type="match status" value="1"/>
</dbReference>
<dbReference type="Pfam" id="PF00072">
    <property type="entry name" value="Response_reg"/>
    <property type="match status" value="3"/>
</dbReference>
<dbReference type="InterPro" id="IPR003594">
    <property type="entry name" value="HATPase_dom"/>
</dbReference>
<dbReference type="EC" id="2.7.13.3" evidence="2"/>
<feature type="modified residue" description="4-aspartylphosphate" evidence="11">
    <location>
        <position position="933"/>
    </location>
</feature>
<feature type="transmembrane region" description="Helical" evidence="14">
    <location>
        <begin position="20"/>
        <end position="43"/>
    </location>
</feature>
<dbReference type="Gene3D" id="3.30.565.10">
    <property type="entry name" value="Histidine kinase-like ATPase, C-terminal domain"/>
    <property type="match status" value="1"/>
</dbReference>
<keyword evidence="4" id="KW-0808">Transferase</keyword>
<dbReference type="InterPro" id="IPR003661">
    <property type="entry name" value="HisK_dim/P_dom"/>
</dbReference>
<evidence type="ECO:0000256" key="3">
    <source>
        <dbReference type="ARBA" id="ARBA00022553"/>
    </source>
</evidence>
<evidence type="ECO:0000313" key="18">
    <source>
        <dbReference type="Proteomes" id="UP000241421"/>
    </source>
</evidence>
<dbReference type="InterPro" id="IPR029016">
    <property type="entry name" value="GAF-like_dom_sf"/>
</dbReference>
<proteinExistence type="predicted"/>
<dbReference type="InterPro" id="IPR005467">
    <property type="entry name" value="His_kinase_dom"/>
</dbReference>
<sequence>MPSDATIDQTEFRRILARNVFLPLAVGVTSAGLFVAIIVYLLSVLNWVEHTERVIGNVTELSKLTVDQESGVRGFLLTNEESFLTPYSISKGKIRAAMPALLTSVEDNPTQVQRLGRIEALQQQWEGYAADVIALRRTDKDFLSIVKSGRGRMLFDAIRAEFKDFFEDEENLLRQRKQTARNVTGGGVALYLAVIIVLSGLLVYWGRRDLTRLSEVFGDTLRQHQAHEDIQKRQAWVREGQTKLADRSVGQLVLTQLSNAVLTFLAEYTGAAVAAMYVREDDGSLKRTAGYGAGKEFDDVDDHVDTGRSLLGQAVTSKRLMHIANLPDHYLKVNSALGIGNARSLVLLPVENNGVVNAVIELGFLAVPGGRDLEFLDLVASNIGSAVEAAKASLRLQHAFAATQQLNEELQVQQEELRTANEELEEQSRILEESQALLENQKAELEQTNDLLVDQAATLDQKNSALNSVQSSLKERALDLQRASRYKSEFLANMSHELRTPLNSALILSKLLAGNPKGNLDVEQVQFANTIYAAGNDLLNLINDILDISKVEAGKLELSPEAVALPGLSESLRMTFEPLASQKQLQLNVAFSPGAPASIYTDRQRLEQIIKNLLSNAIKFTETGVVSLTIDGNTDMIAFAVTDSGIGIAKDQQAIIFEAFRQADGTTSRRYGGTGLGLSISRDLAALLGGSITVSSEEGKGSTFTLFLPPSVPDSAMPVTGSAPTPVVIPLATPSSPSPKPMPLTPAAFSDDRQHDSKKSRTVLVIEDDAMFARILYDLAHEMHYRCLVAHTGADGLQTATDFLPDAILLDLGLPDGSGMDVLHKLKSNPYVRHIPVHIVSAADRAEAAMQLGAVGYAIKPATRKRLKEVFNTLERKFTQKVKRVLLVEDDVRQRESVIHLIGDGDVDITAVASGEEGLALLRIQVFDCMIIDLKLPDMQGHELLQKMAAEEVCSFPPVIVYTGRNLTRAEEADLLKYSRSIIIKGARSPERLLDEVTLFLHKVESQMSAERQRMLKSVRNRERLFEGRRVLLVDDDVRNVFSLTSALEQKGLAVEVGRNGFEALAKLDEVPDIDLVLMDVMMPGMDGLEATRRLRADPRFAKLPIIAITAKAMKDDQEQCIKAGASDYLAKPIDLDRLYSLMRVWLPDLERLG</sequence>
<feature type="region of interest" description="Disordered" evidence="13">
    <location>
        <begin position="734"/>
        <end position="755"/>
    </location>
</feature>
<dbReference type="SUPFAM" id="SSF55781">
    <property type="entry name" value="GAF domain-like"/>
    <property type="match status" value="1"/>
</dbReference>
<evidence type="ECO:0000259" key="15">
    <source>
        <dbReference type="PROSITE" id="PS50109"/>
    </source>
</evidence>
<keyword evidence="3 11" id="KW-0597">Phosphoprotein</keyword>
<gene>
    <name evidence="17" type="ORF">C7C56_018010</name>
</gene>
<dbReference type="PANTHER" id="PTHR45339:SF1">
    <property type="entry name" value="HYBRID SIGNAL TRANSDUCTION HISTIDINE KINASE J"/>
    <property type="match status" value="1"/>
</dbReference>
<dbReference type="Proteomes" id="UP000241421">
    <property type="component" value="Unassembled WGS sequence"/>
</dbReference>
<dbReference type="AlphaFoldDB" id="A0A2U2HHM4"/>
<keyword evidence="14" id="KW-0812">Transmembrane</keyword>
<feature type="coiled-coil region" evidence="12">
    <location>
        <begin position="396"/>
        <end position="462"/>
    </location>
</feature>
<dbReference type="InterPro" id="IPR001789">
    <property type="entry name" value="Sig_transdc_resp-reg_receiver"/>
</dbReference>
<comment type="function">
    <text evidence="9">Member of the two-component regulatory system BvgS/BvgA. Phosphorylates BvgA via a four-step phosphorelay in response to environmental signals.</text>
</comment>
<evidence type="ECO:0000256" key="2">
    <source>
        <dbReference type="ARBA" id="ARBA00012438"/>
    </source>
</evidence>
<reference evidence="17 18" key="1">
    <citation type="submission" date="2018-04" db="EMBL/GenBank/DDBJ databases">
        <title>Massilia violaceinigra sp. nov., a novel purple-pigmented bacterium isolated from Tianshan glacier, Xinjiang, China.</title>
        <authorList>
            <person name="Wang H."/>
        </authorList>
    </citation>
    <scope>NUCLEOTIDE SEQUENCE [LARGE SCALE GENOMIC DNA]</scope>
    <source>
        <strain evidence="17 18">B448-2</strain>
    </source>
</reference>
<evidence type="ECO:0000256" key="10">
    <source>
        <dbReference type="ARBA" id="ARBA00070152"/>
    </source>
</evidence>